<evidence type="ECO:0000313" key="7">
    <source>
        <dbReference type="EMBL" id="KAF2091854.1"/>
    </source>
</evidence>
<accession>A0A9P4M3H0</accession>
<keyword evidence="4" id="KW-0862">Zinc</keyword>
<dbReference type="InterPro" id="IPR036236">
    <property type="entry name" value="Znf_C2H2_sf"/>
</dbReference>
<feature type="domain" description="C2H2-type" evidence="6">
    <location>
        <begin position="143"/>
        <end position="172"/>
    </location>
</feature>
<keyword evidence="1" id="KW-0479">Metal-binding</keyword>
<organism evidence="7 8">
    <name type="scientific">Saccharata proteae CBS 121410</name>
    <dbReference type="NCBI Taxonomy" id="1314787"/>
    <lineage>
        <taxon>Eukaryota</taxon>
        <taxon>Fungi</taxon>
        <taxon>Dikarya</taxon>
        <taxon>Ascomycota</taxon>
        <taxon>Pezizomycotina</taxon>
        <taxon>Dothideomycetes</taxon>
        <taxon>Dothideomycetes incertae sedis</taxon>
        <taxon>Botryosphaeriales</taxon>
        <taxon>Saccharataceae</taxon>
        <taxon>Saccharata</taxon>
    </lineage>
</organism>
<dbReference type="EMBL" id="ML978711">
    <property type="protein sequence ID" value="KAF2091854.1"/>
    <property type="molecule type" value="Genomic_DNA"/>
</dbReference>
<dbReference type="Pfam" id="PF12171">
    <property type="entry name" value="zf-C2H2_jaz"/>
    <property type="match status" value="1"/>
</dbReference>
<evidence type="ECO:0000259" key="6">
    <source>
        <dbReference type="PROSITE" id="PS50157"/>
    </source>
</evidence>
<dbReference type="GO" id="GO:0000977">
    <property type="term" value="F:RNA polymerase II transcription regulatory region sequence-specific DNA binding"/>
    <property type="evidence" value="ECO:0007669"/>
    <property type="project" value="TreeGrafter"/>
</dbReference>
<dbReference type="InterPro" id="IPR013087">
    <property type="entry name" value="Znf_C2H2_type"/>
</dbReference>
<dbReference type="AlphaFoldDB" id="A0A9P4M3H0"/>
<keyword evidence="8" id="KW-1185">Reference proteome</keyword>
<dbReference type="PANTHER" id="PTHR24409">
    <property type="entry name" value="ZINC FINGER PROTEIN 142"/>
    <property type="match status" value="1"/>
</dbReference>
<reference evidence="7" key="1">
    <citation type="journal article" date="2020" name="Stud. Mycol.">
        <title>101 Dothideomycetes genomes: a test case for predicting lifestyles and emergence of pathogens.</title>
        <authorList>
            <person name="Haridas S."/>
            <person name="Albert R."/>
            <person name="Binder M."/>
            <person name="Bloem J."/>
            <person name="Labutti K."/>
            <person name="Salamov A."/>
            <person name="Andreopoulos B."/>
            <person name="Baker S."/>
            <person name="Barry K."/>
            <person name="Bills G."/>
            <person name="Bluhm B."/>
            <person name="Cannon C."/>
            <person name="Castanera R."/>
            <person name="Culley D."/>
            <person name="Daum C."/>
            <person name="Ezra D."/>
            <person name="Gonzalez J."/>
            <person name="Henrissat B."/>
            <person name="Kuo A."/>
            <person name="Liang C."/>
            <person name="Lipzen A."/>
            <person name="Lutzoni F."/>
            <person name="Magnuson J."/>
            <person name="Mondo S."/>
            <person name="Nolan M."/>
            <person name="Ohm R."/>
            <person name="Pangilinan J."/>
            <person name="Park H.-J."/>
            <person name="Ramirez L."/>
            <person name="Alfaro M."/>
            <person name="Sun H."/>
            <person name="Tritt A."/>
            <person name="Yoshinaga Y."/>
            <person name="Zwiers L.-H."/>
            <person name="Turgeon B."/>
            <person name="Goodwin S."/>
            <person name="Spatafora J."/>
            <person name="Crous P."/>
            <person name="Grigoriev I."/>
        </authorList>
    </citation>
    <scope>NUCLEOTIDE SEQUENCE</scope>
    <source>
        <strain evidence="7">CBS 121410</strain>
    </source>
</reference>
<proteinExistence type="predicted"/>
<keyword evidence="3 5" id="KW-0863">Zinc-finger</keyword>
<dbReference type="SMART" id="SM00355">
    <property type="entry name" value="ZnF_C2H2"/>
    <property type="match status" value="8"/>
</dbReference>
<name>A0A9P4M3H0_9PEZI</name>
<evidence type="ECO:0000256" key="2">
    <source>
        <dbReference type="ARBA" id="ARBA00022737"/>
    </source>
</evidence>
<dbReference type="GO" id="GO:0008270">
    <property type="term" value="F:zinc ion binding"/>
    <property type="evidence" value="ECO:0007669"/>
    <property type="project" value="UniProtKB-KW"/>
</dbReference>
<evidence type="ECO:0000256" key="4">
    <source>
        <dbReference type="ARBA" id="ARBA00022833"/>
    </source>
</evidence>
<dbReference type="GO" id="GO:0005634">
    <property type="term" value="C:nucleus"/>
    <property type="evidence" value="ECO:0007669"/>
    <property type="project" value="TreeGrafter"/>
</dbReference>
<protein>
    <recommendedName>
        <fullName evidence="6">C2H2-type domain-containing protein</fullName>
    </recommendedName>
</protein>
<dbReference type="PANTHER" id="PTHR24409:SF356">
    <property type="entry name" value="C2H2 FINGER DOMAIN TRANSCRIPTION FACTOR (EUROFUNG)"/>
    <property type="match status" value="1"/>
</dbReference>
<comment type="caution">
    <text evidence="7">The sequence shown here is derived from an EMBL/GenBank/DDBJ whole genome shotgun (WGS) entry which is preliminary data.</text>
</comment>
<evidence type="ECO:0000256" key="5">
    <source>
        <dbReference type="PROSITE-ProRule" id="PRU00042"/>
    </source>
</evidence>
<dbReference type="OrthoDB" id="6077919at2759"/>
<dbReference type="GO" id="GO:0000981">
    <property type="term" value="F:DNA-binding transcription factor activity, RNA polymerase II-specific"/>
    <property type="evidence" value="ECO:0007669"/>
    <property type="project" value="TreeGrafter"/>
</dbReference>
<dbReference type="PROSITE" id="PS50157">
    <property type="entry name" value="ZINC_FINGER_C2H2_2"/>
    <property type="match status" value="1"/>
</dbReference>
<dbReference type="SUPFAM" id="SSF57667">
    <property type="entry name" value="beta-beta-alpha zinc fingers"/>
    <property type="match status" value="2"/>
</dbReference>
<evidence type="ECO:0000256" key="3">
    <source>
        <dbReference type="ARBA" id="ARBA00022771"/>
    </source>
</evidence>
<evidence type="ECO:0000313" key="8">
    <source>
        <dbReference type="Proteomes" id="UP000799776"/>
    </source>
</evidence>
<keyword evidence="2" id="KW-0677">Repeat</keyword>
<dbReference type="Proteomes" id="UP000799776">
    <property type="component" value="Unassembled WGS sequence"/>
</dbReference>
<dbReference type="InterPro" id="IPR022755">
    <property type="entry name" value="Znf_C2H2_jaz"/>
</dbReference>
<dbReference type="Gene3D" id="3.30.160.60">
    <property type="entry name" value="Classic Zinc Finger"/>
    <property type="match status" value="3"/>
</dbReference>
<gene>
    <name evidence="7" type="ORF">K490DRAFT_61291</name>
</gene>
<evidence type="ECO:0000256" key="1">
    <source>
        <dbReference type="ARBA" id="ARBA00022723"/>
    </source>
</evidence>
<sequence length="277" mass="32139">MMGPYKCDTCDRGFVTQRASEQHMDVLGHWAPTFKCETCDRVFGSIHACDQHMDARDHWPRFPECPTCEEAFETDADCESHMDSHQHWPYTCEYCYYDSMDKDDMTNHMDHLQHWPYTCDYCHYGSMDKDDIANHMENCEAKPYCSSCDRFFRDQNCLDQHLNSRVHRGANVPCQFCYRDFTTPGGVAHHLESGACEHASLNRDMVYRAARKADYNGTYTHGKRWGKRFHCPEDRCAVDFVSLAALYQHLESGCCGAMFFEDVIDMLDEFFAGGFDG</sequence>
<dbReference type="PROSITE" id="PS00028">
    <property type="entry name" value="ZINC_FINGER_C2H2_1"/>
    <property type="match status" value="3"/>
</dbReference>